<name>A0A3D2SF53_9BACE</name>
<evidence type="ECO:0000313" key="2">
    <source>
        <dbReference type="EMBL" id="HCK24895.1"/>
    </source>
</evidence>
<proteinExistence type="predicted"/>
<comment type="caution">
    <text evidence="2">The sequence shown here is derived from an EMBL/GenBank/DDBJ whole genome shotgun (WGS) entry which is preliminary data.</text>
</comment>
<dbReference type="Proteomes" id="UP000263098">
    <property type="component" value="Unassembled WGS sequence"/>
</dbReference>
<evidence type="ECO:0000259" key="1">
    <source>
        <dbReference type="Pfam" id="PF06445"/>
    </source>
</evidence>
<protein>
    <recommendedName>
        <fullName evidence="1">GyrI-like small molecule binding domain-containing protein</fullName>
    </recommendedName>
</protein>
<dbReference type="SUPFAM" id="SSF55136">
    <property type="entry name" value="Probable bacterial effector-binding domain"/>
    <property type="match status" value="1"/>
</dbReference>
<dbReference type="InterPro" id="IPR011256">
    <property type="entry name" value="Reg_factor_effector_dom_sf"/>
</dbReference>
<dbReference type="AlphaFoldDB" id="A0A3D2SF53"/>
<dbReference type="EMBL" id="DPVG01000331">
    <property type="protein sequence ID" value="HCK24895.1"/>
    <property type="molecule type" value="Genomic_DNA"/>
</dbReference>
<dbReference type="Pfam" id="PF06445">
    <property type="entry name" value="GyrI-like"/>
    <property type="match status" value="1"/>
</dbReference>
<sequence length="46" mass="5481">MLSDFAKWLPDCGYELRNASVFEKYINDPSRTEEQKLKTEIYIPLQ</sequence>
<evidence type="ECO:0000313" key="3">
    <source>
        <dbReference type="Proteomes" id="UP000263098"/>
    </source>
</evidence>
<organism evidence="2 3">
    <name type="scientific">Bacteroides graminisolvens</name>
    <dbReference type="NCBI Taxonomy" id="477666"/>
    <lineage>
        <taxon>Bacteria</taxon>
        <taxon>Pseudomonadati</taxon>
        <taxon>Bacteroidota</taxon>
        <taxon>Bacteroidia</taxon>
        <taxon>Bacteroidales</taxon>
        <taxon>Bacteroidaceae</taxon>
        <taxon>Bacteroides</taxon>
    </lineage>
</organism>
<feature type="domain" description="GyrI-like small molecule binding" evidence="1">
    <location>
        <begin position="5"/>
        <end position="45"/>
    </location>
</feature>
<dbReference type="Gene3D" id="3.20.80.10">
    <property type="entry name" value="Regulatory factor, effector binding domain"/>
    <property type="match status" value="1"/>
</dbReference>
<reference evidence="2 3" key="1">
    <citation type="journal article" date="2018" name="Nat. Biotechnol.">
        <title>A standardized bacterial taxonomy based on genome phylogeny substantially revises the tree of life.</title>
        <authorList>
            <person name="Parks D.H."/>
            <person name="Chuvochina M."/>
            <person name="Waite D.W."/>
            <person name="Rinke C."/>
            <person name="Skarshewski A."/>
            <person name="Chaumeil P.A."/>
            <person name="Hugenholtz P."/>
        </authorList>
    </citation>
    <scope>NUCLEOTIDE SEQUENCE [LARGE SCALE GENOMIC DNA]</scope>
    <source>
        <strain evidence="2">UBA9667</strain>
    </source>
</reference>
<accession>A0A3D2SF53</accession>
<gene>
    <name evidence="2" type="ORF">DHW31_08975</name>
</gene>
<dbReference type="InterPro" id="IPR029442">
    <property type="entry name" value="GyrI-like"/>
</dbReference>